<evidence type="ECO:0000313" key="3">
    <source>
        <dbReference type="Proteomes" id="UP000467841"/>
    </source>
</evidence>
<feature type="compositionally biased region" description="Basic residues" evidence="1">
    <location>
        <begin position="1"/>
        <end position="14"/>
    </location>
</feature>
<feature type="compositionally biased region" description="Basic and acidic residues" evidence="1">
    <location>
        <begin position="78"/>
        <end position="100"/>
    </location>
</feature>
<accession>A0A6D2HWU8</accession>
<dbReference type="Proteomes" id="UP000467841">
    <property type="component" value="Unassembled WGS sequence"/>
</dbReference>
<comment type="caution">
    <text evidence="2">The sequence shown here is derived from an EMBL/GenBank/DDBJ whole genome shotgun (WGS) entry which is preliminary data.</text>
</comment>
<feature type="region of interest" description="Disordered" evidence="1">
    <location>
        <begin position="1"/>
        <end position="124"/>
    </location>
</feature>
<feature type="compositionally biased region" description="Low complexity" evidence="1">
    <location>
        <begin position="112"/>
        <end position="124"/>
    </location>
</feature>
<keyword evidence="3" id="KW-1185">Reference proteome</keyword>
<proteinExistence type="predicted"/>
<dbReference type="PANTHER" id="PTHR37187">
    <property type="entry name" value="EXPRESSED PROTEIN"/>
    <property type="match status" value="1"/>
</dbReference>
<dbReference type="PANTHER" id="PTHR37187:SF19">
    <property type="entry name" value="(RAPE) HYPOTHETICAL PROTEIN"/>
    <property type="match status" value="1"/>
</dbReference>
<feature type="compositionally biased region" description="Basic and acidic residues" evidence="1">
    <location>
        <begin position="25"/>
        <end position="35"/>
    </location>
</feature>
<dbReference type="AlphaFoldDB" id="A0A6D2HWU8"/>
<dbReference type="OrthoDB" id="1930727at2759"/>
<protein>
    <submittedName>
        <fullName evidence="2">Uncharacterized protein</fullName>
    </submittedName>
</protein>
<reference evidence="2" key="1">
    <citation type="submission" date="2020-01" db="EMBL/GenBank/DDBJ databases">
        <authorList>
            <person name="Mishra B."/>
        </authorList>
    </citation>
    <scope>NUCLEOTIDE SEQUENCE [LARGE SCALE GENOMIC DNA]</scope>
</reference>
<evidence type="ECO:0000313" key="2">
    <source>
        <dbReference type="EMBL" id="CAA7019056.1"/>
    </source>
</evidence>
<gene>
    <name evidence="2" type="ORF">MERR_LOCUS6291</name>
</gene>
<organism evidence="2 3">
    <name type="scientific">Microthlaspi erraticum</name>
    <dbReference type="NCBI Taxonomy" id="1685480"/>
    <lineage>
        <taxon>Eukaryota</taxon>
        <taxon>Viridiplantae</taxon>
        <taxon>Streptophyta</taxon>
        <taxon>Embryophyta</taxon>
        <taxon>Tracheophyta</taxon>
        <taxon>Spermatophyta</taxon>
        <taxon>Magnoliopsida</taxon>
        <taxon>eudicotyledons</taxon>
        <taxon>Gunneridae</taxon>
        <taxon>Pentapetalae</taxon>
        <taxon>rosids</taxon>
        <taxon>malvids</taxon>
        <taxon>Brassicales</taxon>
        <taxon>Brassicaceae</taxon>
        <taxon>Coluteocarpeae</taxon>
        <taxon>Microthlaspi</taxon>
    </lineage>
</organism>
<sequence length="224" mass="23802">MPPGAKKRKALKKKKEQEAIGTSEINKDFNGHGNDEQGSQEEGESDGNLSSPGSQGNGELWTRDPSPSPLSGLAKATGQEKTEGEDVIEVGKETDHDQDKPSNPFPENTRKAASQSQEAGASGTSVLEIASAVDSKVVISDKNEQAETSTALGDSDENKEKLRLKEAKEGNIVGSCAETSKEMKESQVPECCEEKSLSPPGPPVDRTSWLSCCGLFHVMAGSDR</sequence>
<evidence type="ECO:0000256" key="1">
    <source>
        <dbReference type="SAM" id="MobiDB-lite"/>
    </source>
</evidence>
<dbReference type="EMBL" id="CACVBM020000443">
    <property type="protein sequence ID" value="CAA7019056.1"/>
    <property type="molecule type" value="Genomic_DNA"/>
</dbReference>
<name>A0A6D2HWU8_9BRAS</name>